<dbReference type="InParanoid" id="L7JXZ2"/>
<dbReference type="EMBL" id="JH993857">
    <property type="protein sequence ID" value="ELQ76294.1"/>
    <property type="molecule type" value="Genomic_DNA"/>
</dbReference>
<feature type="transmembrane region" description="Helical" evidence="1">
    <location>
        <begin position="21"/>
        <end position="41"/>
    </location>
</feature>
<dbReference type="OrthoDB" id="10415059at2759"/>
<evidence type="ECO:0000256" key="1">
    <source>
        <dbReference type="SAM" id="Phobius"/>
    </source>
</evidence>
<sequence length="257" mass="29401">MSPCGMHTKKKIVSFKKSSTIEVLLTFMLSLVDFVIIYLVYQMVSRQSHIIFVLFTVTLAYICLIYDREQNLILIFMVLLMGAIVYNMDTYTTFGSAPIDEIFESFMVEKKQNYAILAVVSIIFRILFADFLIAHHAVSYTVYLLLFSIFAFVTTANELYRLTITYTQIYIVIGAVLSGIMHATTDLCDFGSLDRVLLVYAAITVFITLYLLDSNGYVIIKNPQEMVYPLPSKPIIFFITANMAIPFLYPVFAHFFL</sequence>
<evidence type="ECO:0000313" key="3">
    <source>
        <dbReference type="Proteomes" id="UP000011185"/>
    </source>
</evidence>
<reference evidence="2 3" key="1">
    <citation type="journal article" date="2012" name="PLoS Pathog.">
        <title>The genome of the obligate intracellular parasite Trachipleistophora hominis: new insights into microsporidian genome dynamics and reductive evolution.</title>
        <authorList>
            <person name="Heinz E."/>
            <person name="Williams T.A."/>
            <person name="Nakjang S."/>
            <person name="Noel C.J."/>
            <person name="Swan D.C."/>
            <person name="Goldberg A.V."/>
            <person name="Harris S.R."/>
            <person name="Weinmaier T."/>
            <person name="Markert S."/>
            <person name="Becher D."/>
            <person name="Bernhardt J."/>
            <person name="Dagan T."/>
            <person name="Hacker C."/>
            <person name="Lucocq J.M."/>
            <person name="Schweder T."/>
            <person name="Rattei T."/>
            <person name="Hall N."/>
            <person name="Hirt R.P."/>
            <person name="Embley T.M."/>
        </authorList>
    </citation>
    <scope>NUCLEOTIDE SEQUENCE [LARGE SCALE GENOMIC DNA]</scope>
</reference>
<proteinExistence type="predicted"/>
<keyword evidence="3" id="KW-1185">Reference proteome</keyword>
<organism evidence="2 3">
    <name type="scientific">Trachipleistophora hominis</name>
    <name type="common">Microsporidian parasite</name>
    <dbReference type="NCBI Taxonomy" id="72359"/>
    <lineage>
        <taxon>Eukaryota</taxon>
        <taxon>Fungi</taxon>
        <taxon>Fungi incertae sedis</taxon>
        <taxon>Microsporidia</taxon>
        <taxon>Pleistophoridae</taxon>
        <taxon>Trachipleistophora</taxon>
    </lineage>
</organism>
<name>L7JXZ2_TRAHO</name>
<keyword evidence="1" id="KW-0812">Transmembrane</keyword>
<feature type="transmembrane region" description="Helical" evidence="1">
    <location>
        <begin position="114"/>
        <end position="133"/>
    </location>
</feature>
<feature type="transmembrane region" description="Helical" evidence="1">
    <location>
        <begin position="73"/>
        <end position="94"/>
    </location>
</feature>
<feature type="transmembrane region" description="Helical" evidence="1">
    <location>
        <begin position="197"/>
        <end position="220"/>
    </location>
</feature>
<keyword evidence="1" id="KW-0472">Membrane</keyword>
<feature type="transmembrane region" description="Helical" evidence="1">
    <location>
        <begin position="140"/>
        <end position="160"/>
    </location>
</feature>
<feature type="transmembrane region" description="Helical" evidence="1">
    <location>
        <begin position="166"/>
        <end position="185"/>
    </location>
</feature>
<gene>
    <name evidence="2" type="ORF">THOM_0744</name>
</gene>
<dbReference type="AlphaFoldDB" id="L7JXZ2"/>
<feature type="transmembrane region" description="Helical" evidence="1">
    <location>
        <begin position="47"/>
        <end position="66"/>
    </location>
</feature>
<dbReference type="HOGENOM" id="CLU_931258_0_0_1"/>
<dbReference type="OMA" id="GIMHATT"/>
<evidence type="ECO:0000313" key="2">
    <source>
        <dbReference type="EMBL" id="ELQ76294.1"/>
    </source>
</evidence>
<accession>L7JXZ2</accession>
<protein>
    <submittedName>
        <fullName evidence="2">Putative transporter</fullName>
    </submittedName>
</protein>
<keyword evidence="1" id="KW-1133">Transmembrane helix</keyword>
<dbReference type="VEuPathDB" id="MicrosporidiaDB:THOM_0744"/>
<dbReference type="Proteomes" id="UP000011185">
    <property type="component" value="Unassembled WGS sequence"/>
</dbReference>
<feature type="transmembrane region" description="Helical" evidence="1">
    <location>
        <begin position="235"/>
        <end position="256"/>
    </location>
</feature>